<protein>
    <submittedName>
        <fullName evidence="2">Uncharacterized protein</fullName>
    </submittedName>
</protein>
<proteinExistence type="predicted"/>
<feature type="region of interest" description="Disordered" evidence="1">
    <location>
        <begin position="28"/>
        <end position="60"/>
    </location>
</feature>
<reference evidence="2" key="1">
    <citation type="submission" date="2019-09" db="EMBL/GenBank/DDBJ databases">
        <title>Draft genome information of white flower Hibiscus syriacus.</title>
        <authorList>
            <person name="Kim Y.-M."/>
        </authorList>
    </citation>
    <scope>NUCLEOTIDE SEQUENCE [LARGE SCALE GENOMIC DNA]</scope>
    <source>
        <strain evidence="2">YM2019G1</strain>
    </source>
</reference>
<keyword evidence="3" id="KW-1185">Reference proteome</keyword>
<dbReference type="AlphaFoldDB" id="A0A6A2Y8D2"/>
<dbReference type="EMBL" id="VEPZ02001572">
    <property type="protein sequence ID" value="KAE8667527.1"/>
    <property type="molecule type" value="Genomic_DNA"/>
</dbReference>
<dbReference type="Proteomes" id="UP000436088">
    <property type="component" value="Unassembled WGS sequence"/>
</dbReference>
<evidence type="ECO:0000256" key="1">
    <source>
        <dbReference type="SAM" id="MobiDB-lite"/>
    </source>
</evidence>
<accession>A0A6A2Y8D2</accession>
<name>A0A6A2Y8D2_HIBSY</name>
<sequence length="60" mass="6784">MAEEHTNFDGEQGVVESKNRGMFDFLGKKAEEKTETQQEAVATKFHKAKRNKDRGGTQGR</sequence>
<evidence type="ECO:0000313" key="2">
    <source>
        <dbReference type="EMBL" id="KAE8667527.1"/>
    </source>
</evidence>
<organism evidence="2 3">
    <name type="scientific">Hibiscus syriacus</name>
    <name type="common">Rose of Sharon</name>
    <dbReference type="NCBI Taxonomy" id="106335"/>
    <lineage>
        <taxon>Eukaryota</taxon>
        <taxon>Viridiplantae</taxon>
        <taxon>Streptophyta</taxon>
        <taxon>Embryophyta</taxon>
        <taxon>Tracheophyta</taxon>
        <taxon>Spermatophyta</taxon>
        <taxon>Magnoliopsida</taxon>
        <taxon>eudicotyledons</taxon>
        <taxon>Gunneridae</taxon>
        <taxon>Pentapetalae</taxon>
        <taxon>rosids</taxon>
        <taxon>malvids</taxon>
        <taxon>Malvales</taxon>
        <taxon>Malvaceae</taxon>
        <taxon>Malvoideae</taxon>
        <taxon>Hibiscus</taxon>
    </lineage>
</organism>
<comment type="caution">
    <text evidence="2">The sequence shown here is derived from an EMBL/GenBank/DDBJ whole genome shotgun (WGS) entry which is preliminary data.</text>
</comment>
<gene>
    <name evidence="2" type="ORF">F3Y22_tig00112402pilonHSYRG00268</name>
</gene>
<evidence type="ECO:0000313" key="3">
    <source>
        <dbReference type="Proteomes" id="UP000436088"/>
    </source>
</evidence>